<dbReference type="InterPro" id="IPR036282">
    <property type="entry name" value="Glutathione-S-Trfase_C_sf"/>
</dbReference>
<dbReference type="Pfam" id="PF13409">
    <property type="entry name" value="GST_N_2"/>
    <property type="match status" value="1"/>
</dbReference>
<dbReference type="AlphaFoldDB" id="A0A937D130"/>
<accession>A0A937D130</accession>
<evidence type="ECO:0000313" key="3">
    <source>
        <dbReference type="EMBL" id="MBL0420094.1"/>
    </source>
</evidence>
<dbReference type="Gene3D" id="3.40.30.10">
    <property type="entry name" value="Glutaredoxin"/>
    <property type="match status" value="1"/>
</dbReference>
<dbReference type="GO" id="GO:0004364">
    <property type="term" value="F:glutathione transferase activity"/>
    <property type="evidence" value="ECO:0007669"/>
    <property type="project" value="TreeGrafter"/>
</dbReference>
<dbReference type="InterPro" id="IPR040079">
    <property type="entry name" value="Glutathione_S-Trfase"/>
</dbReference>
<dbReference type="PANTHER" id="PTHR42673:SF21">
    <property type="entry name" value="GLUTATHIONE S-TRANSFERASE YFCF"/>
    <property type="match status" value="1"/>
</dbReference>
<gene>
    <name evidence="3" type="ORF">JI739_07005</name>
</gene>
<evidence type="ECO:0000259" key="2">
    <source>
        <dbReference type="PROSITE" id="PS50405"/>
    </source>
</evidence>
<dbReference type="GO" id="GO:0006749">
    <property type="term" value="P:glutathione metabolic process"/>
    <property type="evidence" value="ECO:0007669"/>
    <property type="project" value="TreeGrafter"/>
</dbReference>
<dbReference type="InterPro" id="IPR010987">
    <property type="entry name" value="Glutathione-S-Trfase_C-like"/>
</dbReference>
<dbReference type="GO" id="GO:0016034">
    <property type="term" value="F:maleylacetoacetate isomerase activity"/>
    <property type="evidence" value="ECO:0007669"/>
    <property type="project" value="TreeGrafter"/>
</dbReference>
<dbReference type="PROSITE" id="PS50404">
    <property type="entry name" value="GST_NTER"/>
    <property type="match status" value="1"/>
</dbReference>
<protein>
    <submittedName>
        <fullName evidence="3">Glutathione S-transferase N-terminal domain-containing protein</fullName>
    </submittedName>
</protein>
<proteinExistence type="predicted"/>
<dbReference type="InterPro" id="IPR004045">
    <property type="entry name" value="Glutathione_S-Trfase_N"/>
</dbReference>
<dbReference type="SUPFAM" id="SSF47616">
    <property type="entry name" value="GST C-terminal domain-like"/>
    <property type="match status" value="1"/>
</dbReference>
<dbReference type="PROSITE" id="PS50405">
    <property type="entry name" value="GST_CTER"/>
    <property type="match status" value="1"/>
</dbReference>
<feature type="domain" description="GST N-terminal" evidence="1">
    <location>
        <begin position="6"/>
        <end position="88"/>
    </location>
</feature>
<organism evidence="3 4">
    <name type="scientific">Ramlibacter aurantiacus</name>
    <dbReference type="NCBI Taxonomy" id="2801330"/>
    <lineage>
        <taxon>Bacteria</taxon>
        <taxon>Pseudomonadati</taxon>
        <taxon>Pseudomonadota</taxon>
        <taxon>Betaproteobacteria</taxon>
        <taxon>Burkholderiales</taxon>
        <taxon>Comamonadaceae</taxon>
        <taxon>Ramlibacter</taxon>
    </lineage>
</organism>
<evidence type="ECO:0000313" key="4">
    <source>
        <dbReference type="Proteomes" id="UP000613011"/>
    </source>
</evidence>
<dbReference type="SUPFAM" id="SSF52833">
    <property type="entry name" value="Thioredoxin-like"/>
    <property type="match status" value="1"/>
</dbReference>
<dbReference type="EMBL" id="JAEQNA010000001">
    <property type="protein sequence ID" value="MBL0420094.1"/>
    <property type="molecule type" value="Genomic_DNA"/>
</dbReference>
<comment type="caution">
    <text evidence="3">The sequence shown here is derived from an EMBL/GenBank/DDBJ whole genome shotgun (WGS) entry which is preliminary data.</text>
</comment>
<feature type="domain" description="GST C-terminal" evidence="2">
    <location>
        <begin position="93"/>
        <end position="215"/>
    </location>
</feature>
<reference evidence="3" key="1">
    <citation type="submission" date="2021-01" db="EMBL/GenBank/DDBJ databases">
        <title>Ramlibacter sp. strain AW1 16S ribosomal RNA gene Genome sequencing and assembly.</title>
        <authorList>
            <person name="Kang M."/>
        </authorList>
    </citation>
    <scope>NUCLEOTIDE SEQUENCE</scope>
    <source>
        <strain evidence="3">AW1</strain>
    </source>
</reference>
<name>A0A937D130_9BURK</name>
<dbReference type="InterPro" id="IPR036249">
    <property type="entry name" value="Thioredoxin-like_sf"/>
</dbReference>
<dbReference type="GO" id="GO:0006559">
    <property type="term" value="P:L-phenylalanine catabolic process"/>
    <property type="evidence" value="ECO:0007669"/>
    <property type="project" value="TreeGrafter"/>
</dbReference>
<dbReference type="Proteomes" id="UP000613011">
    <property type="component" value="Unassembled WGS sequence"/>
</dbReference>
<dbReference type="Gene3D" id="1.20.1050.10">
    <property type="match status" value="1"/>
</dbReference>
<dbReference type="PANTHER" id="PTHR42673">
    <property type="entry name" value="MALEYLACETOACETATE ISOMERASE"/>
    <property type="match status" value="1"/>
</dbReference>
<sequence>MRTPTSPVAIVADPLSSACLRVLCALDHKGVDLPLRPLKLREREQHGPQHRDLNPALGVPVLLLENGEAIMQSMAILEYLEACYPQMPLVPADPLQAARVRSLCHLVACDIHPLTNMRVRDRVATAWGEAAGRDWVQHWFGEGQAALEGWLAHWSGPHCIGDSLGLADFLVVPAVFTMVRLNCAPASGTRLAEVFNAGLRTPAFRRIVAAGGRDI</sequence>
<dbReference type="SFLD" id="SFLDS00019">
    <property type="entry name" value="Glutathione_Transferase_(cytos"/>
    <property type="match status" value="1"/>
</dbReference>
<dbReference type="SFLD" id="SFLDG00358">
    <property type="entry name" value="Main_(cytGST)"/>
    <property type="match status" value="1"/>
</dbReference>
<evidence type="ECO:0000259" key="1">
    <source>
        <dbReference type="PROSITE" id="PS50404"/>
    </source>
</evidence>
<dbReference type="RefSeq" id="WP_201683084.1">
    <property type="nucleotide sequence ID" value="NZ_JAEQNA010000001.1"/>
</dbReference>
<keyword evidence="4" id="KW-1185">Reference proteome</keyword>